<keyword evidence="1 2" id="KW-0378">Hydrolase</keyword>
<feature type="non-terminal residue" evidence="3">
    <location>
        <position position="1"/>
    </location>
</feature>
<dbReference type="InterPro" id="IPR006026">
    <property type="entry name" value="Peptidase_Metallo"/>
</dbReference>
<keyword evidence="1 2" id="KW-0479">Metal-binding</keyword>
<name>A0A7R8WM42_9CRUS</name>
<evidence type="ECO:0000256" key="2">
    <source>
        <dbReference type="RuleBase" id="RU361183"/>
    </source>
</evidence>
<comment type="cofactor">
    <cofactor evidence="1 2">
        <name>Zn(2+)</name>
        <dbReference type="ChEBI" id="CHEBI:29105"/>
    </cofactor>
    <text evidence="1 2">Binds 1 zinc ion per subunit.</text>
</comment>
<keyword evidence="1 2" id="KW-0482">Metalloprotease</keyword>
<feature type="binding site" evidence="1">
    <location>
        <position position="88"/>
    </location>
    <ligand>
        <name>Zn(2+)</name>
        <dbReference type="ChEBI" id="CHEBI:29105"/>
        <note>catalytic</note>
    </ligand>
</feature>
<dbReference type="GO" id="GO:0006508">
    <property type="term" value="P:proteolysis"/>
    <property type="evidence" value="ECO:0007669"/>
    <property type="project" value="UniProtKB-KW"/>
</dbReference>
<gene>
    <name evidence="3" type="ORF">CTOB1V02_LOCUS12118</name>
</gene>
<dbReference type="CDD" id="cd04280">
    <property type="entry name" value="ZnMc_astacin_like"/>
    <property type="match status" value="1"/>
</dbReference>
<feature type="active site" evidence="1">
    <location>
        <position position="79"/>
    </location>
</feature>
<dbReference type="SMART" id="SM00235">
    <property type="entry name" value="ZnMc"/>
    <property type="match status" value="1"/>
</dbReference>
<dbReference type="OrthoDB" id="291007at2759"/>
<keyword evidence="1 2" id="KW-0645">Protease</keyword>
<dbReference type="InterPro" id="IPR024079">
    <property type="entry name" value="MetalloPept_cat_dom_sf"/>
</dbReference>
<dbReference type="InterPro" id="IPR034035">
    <property type="entry name" value="Astacin-like_dom"/>
</dbReference>
<protein>
    <recommendedName>
        <fullName evidence="2">Metalloendopeptidase</fullName>
        <ecNumber evidence="2">3.4.24.-</ecNumber>
    </recommendedName>
</protein>
<evidence type="ECO:0000256" key="1">
    <source>
        <dbReference type="PROSITE-ProRule" id="PRU01211"/>
    </source>
</evidence>
<dbReference type="PANTHER" id="PTHR10127:SF859">
    <property type="entry name" value="METALLOENDOPEPTIDASE"/>
    <property type="match status" value="1"/>
</dbReference>
<dbReference type="PANTHER" id="PTHR10127">
    <property type="entry name" value="DISCOIDIN, CUB, EGF, LAMININ , AND ZINC METALLOPROTEASE DOMAIN CONTAINING"/>
    <property type="match status" value="1"/>
</dbReference>
<dbReference type="PROSITE" id="PS51864">
    <property type="entry name" value="ASTACIN"/>
    <property type="match status" value="1"/>
</dbReference>
<sequence>PNEYETIIRAIRILDFATCISFVPRNASHRDYLSILPQKEPKGCWSSIGRIGGKQKLSLQKPEKGRSKCLGGPGRAIHEIMHSLGVFHEQSRSDRDNYINVIWDNVKPGTHSIQSAFCFKHNFNVAPDENVTFNFEYDYNSIMHYGSKHFSVKGKRTILPKKSGVVIGQRVNLSKTDCMKLNAMYGCLDQDAFAREKYTTICSAMGL</sequence>
<dbReference type="Pfam" id="PF01400">
    <property type="entry name" value="Astacin"/>
    <property type="match status" value="1"/>
</dbReference>
<proteinExistence type="predicted"/>
<comment type="caution">
    <text evidence="1">Lacks conserved residue(s) required for the propagation of feature annotation.</text>
</comment>
<organism evidence="3">
    <name type="scientific">Cyprideis torosa</name>
    <dbReference type="NCBI Taxonomy" id="163714"/>
    <lineage>
        <taxon>Eukaryota</taxon>
        <taxon>Metazoa</taxon>
        <taxon>Ecdysozoa</taxon>
        <taxon>Arthropoda</taxon>
        <taxon>Crustacea</taxon>
        <taxon>Oligostraca</taxon>
        <taxon>Ostracoda</taxon>
        <taxon>Podocopa</taxon>
        <taxon>Podocopida</taxon>
        <taxon>Cytherocopina</taxon>
        <taxon>Cytheroidea</taxon>
        <taxon>Cytherideidae</taxon>
        <taxon>Cyprideis</taxon>
    </lineage>
</organism>
<feature type="binding site" evidence="1">
    <location>
        <position position="78"/>
    </location>
    <ligand>
        <name>Zn(2+)</name>
        <dbReference type="ChEBI" id="CHEBI:29105"/>
        <note>catalytic</note>
    </ligand>
</feature>
<dbReference type="GO" id="GO:0004222">
    <property type="term" value="F:metalloendopeptidase activity"/>
    <property type="evidence" value="ECO:0007669"/>
    <property type="project" value="UniProtKB-UniRule"/>
</dbReference>
<dbReference type="AlphaFoldDB" id="A0A7R8WM42"/>
<dbReference type="InterPro" id="IPR001506">
    <property type="entry name" value="Peptidase_M12A"/>
</dbReference>
<reference evidence="3" key="1">
    <citation type="submission" date="2020-11" db="EMBL/GenBank/DDBJ databases">
        <authorList>
            <person name="Tran Van P."/>
        </authorList>
    </citation>
    <scope>NUCLEOTIDE SEQUENCE</scope>
</reference>
<evidence type="ECO:0000313" key="3">
    <source>
        <dbReference type="EMBL" id="CAD7234302.1"/>
    </source>
</evidence>
<keyword evidence="1 2" id="KW-0862">Zinc</keyword>
<dbReference type="GO" id="GO:0008270">
    <property type="term" value="F:zinc ion binding"/>
    <property type="evidence" value="ECO:0007669"/>
    <property type="project" value="UniProtKB-UniRule"/>
</dbReference>
<accession>A0A7R8WM42</accession>
<dbReference type="PRINTS" id="PR00480">
    <property type="entry name" value="ASTACIN"/>
</dbReference>
<dbReference type="SUPFAM" id="SSF55486">
    <property type="entry name" value="Metalloproteases ('zincins'), catalytic domain"/>
    <property type="match status" value="1"/>
</dbReference>
<feature type="binding site" evidence="1">
    <location>
        <position position="82"/>
    </location>
    <ligand>
        <name>Zn(2+)</name>
        <dbReference type="ChEBI" id="CHEBI:29105"/>
        <note>catalytic</note>
    </ligand>
</feature>
<dbReference type="Gene3D" id="3.40.390.10">
    <property type="entry name" value="Collagenase (Catalytic Domain)"/>
    <property type="match status" value="1"/>
</dbReference>
<dbReference type="EC" id="3.4.24.-" evidence="2"/>
<dbReference type="EMBL" id="OB668292">
    <property type="protein sequence ID" value="CAD7234302.1"/>
    <property type="molecule type" value="Genomic_DNA"/>
</dbReference>